<feature type="domain" description="ENTH" evidence="5">
    <location>
        <begin position="23"/>
        <end position="155"/>
    </location>
</feature>
<evidence type="ECO:0000256" key="3">
    <source>
        <dbReference type="ARBA" id="ARBA00023329"/>
    </source>
</evidence>
<dbReference type="OMA" id="WRQIYKG"/>
<dbReference type="InterPro" id="IPR013809">
    <property type="entry name" value="ENTH"/>
</dbReference>
<dbReference type="PROSITE" id="PS50942">
    <property type="entry name" value="ENTH"/>
    <property type="match status" value="1"/>
</dbReference>
<evidence type="ECO:0000259" key="5">
    <source>
        <dbReference type="PROSITE" id="PS50942"/>
    </source>
</evidence>
<evidence type="ECO:0000313" key="6">
    <source>
        <dbReference type="EMBL" id="GAQ78144.1"/>
    </source>
</evidence>
<feature type="region of interest" description="Disordered" evidence="4">
    <location>
        <begin position="212"/>
        <end position="365"/>
    </location>
</feature>
<feature type="compositionally biased region" description="Polar residues" evidence="4">
    <location>
        <begin position="543"/>
        <end position="556"/>
    </location>
</feature>
<feature type="region of interest" description="Disordered" evidence="4">
    <location>
        <begin position="512"/>
        <end position="557"/>
    </location>
</feature>
<feature type="compositionally biased region" description="Basic and acidic residues" evidence="4">
    <location>
        <begin position="153"/>
        <end position="166"/>
    </location>
</feature>
<dbReference type="CDD" id="cd03571">
    <property type="entry name" value="ENTH"/>
    <property type="match status" value="1"/>
</dbReference>
<dbReference type="GO" id="GO:0006897">
    <property type="term" value="P:endocytosis"/>
    <property type="evidence" value="ECO:0000318"/>
    <property type="project" value="GO_Central"/>
</dbReference>
<protein>
    <submittedName>
        <fullName evidence="6">ENTH/VHS family protein</fullName>
    </submittedName>
</protein>
<gene>
    <name evidence="6" type="ORF">KFL_000080500</name>
</gene>
<reference evidence="6 7" key="1">
    <citation type="journal article" date="2014" name="Nat. Commun.">
        <title>Klebsormidium flaccidum genome reveals primary factors for plant terrestrial adaptation.</title>
        <authorList>
            <person name="Hori K."/>
            <person name="Maruyama F."/>
            <person name="Fujisawa T."/>
            <person name="Togashi T."/>
            <person name="Yamamoto N."/>
            <person name="Seo M."/>
            <person name="Sato S."/>
            <person name="Yamada T."/>
            <person name="Mori H."/>
            <person name="Tajima N."/>
            <person name="Moriyama T."/>
            <person name="Ikeuchi M."/>
            <person name="Watanabe M."/>
            <person name="Wada H."/>
            <person name="Kobayashi K."/>
            <person name="Saito M."/>
            <person name="Masuda T."/>
            <person name="Sasaki-Sekimoto Y."/>
            <person name="Mashiguchi K."/>
            <person name="Awai K."/>
            <person name="Shimojima M."/>
            <person name="Masuda S."/>
            <person name="Iwai M."/>
            <person name="Nobusawa T."/>
            <person name="Narise T."/>
            <person name="Kondo S."/>
            <person name="Saito H."/>
            <person name="Sato R."/>
            <person name="Murakawa M."/>
            <person name="Ihara Y."/>
            <person name="Oshima-Yamada Y."/>
            <person name="Ohtaka K."/>
            <person name="Satoh M."/>
            <person name="Sonobe K."/>
            <person name="Ishii M."/>
            <person name="Ohtani R."/>
            <person name="Kanamori-Sato M."/>
            <person name="Honoki R."/>
            <person name="Miyazaki D."/>
            <person name="Mochizuki H."/>
            <person name="Umetsu J."/>
            <person name="Higashi K."/>
            <person name="Shibata D."/>
            <person name="Kamiya Y."/>
            <person name="Sato N."/>
            <person name="Nakamura Y."/>
            <person name="Tabata S."/>
            <person name="Ida S."/>
            <person name="Kurokawa K."/>
            <person name="Ohta H."/>
        </authorList>
    </citation>
    <scope>NUCLEOTIDE SEQUENCE [LARGE SCALE GENOMIC DNA]</scope>
    <source>
        <strain evidence="6 7">NIES-2285</strain>
    </source>
</reference>
<feature type="compositionally biased region" description="Basic and acidic residues" evidence="4">
    <location>
        <begin position="217"/>
        <end position="251"/>
    </location>
</feature>
<dbReference type="PANTHER" id="PTHR12276">
    <property type="entry name" value="EPSIN/ENT-RELATED"/>
    <property type="match status" value="1"/>
</dbReference>
<dbReference type="Pfam" id="PF01417">
    <property type="entry name" value="ENTH"/>
    <property type="match status" value="1"/>
</dbReference>
<dbReference type="Proteomes" id="UP000054558">
    <property type="component" value="Unassembled WGS sequence"/>
</dbReference>
<organism evidence="6 7">
    <name type="scientific">Klebsormidium nitens</name>
    <name type="common">Green alga</name>
    <name type="synonym">Ulothrix nitens</name>
    <dbReference type="NCBI Taxonomy" id="105231"/>
    <lineage>
        <taxon>Eukaryota</taxon>
        <taxon>Viridiplantae</taxon>
        <taxon>Streptophyta</taxon>
        <taxon>Klebsormidiophyceae</taxon>
        <taxon>Klebsormidiales</taxon>
        <taxon>Klebsormidiaceae</taxon>
        <taxon>Klebsormidium</taxon>
    </lineage>
</organism>
<dbReference type="GO" id="GO:0005886">
    <property type="term" value="C:plasma membrane"/>
    <property type="evidence" value="ECO:0000318"/>
    <property type="project" value="GO_Central"/>
</dbReference>
<dbReference type="GO" id="GO:0030276">
    <property type="term" value="F:clathrin binding"/>
    <property type="evidence" value="ECO:0000318"/>
    <property type="project" value="GO_Central"/>
</dbReference>
<dbReference type="SMART" id="SM00273">
    <property type="entry name" value="ENTH"/>
    <property type="match status" value="1"/>
</dbReference>
<keyword evidence="3" id="KW-0968">Cytoplasmic vesicle</keyword>
<dbReference type="SUPFAM" id="SSF48464">
    <property type="entry name" value="ENTH/VHS domain"/>
    <property type="match status" value="1"/>
</dbReference>
<dbReference type="GO" id="GO:0030125">
    <property type="term" value="C:clathrin vesicle coat"/>
    <property type="evidence" value="ECO:0000318"/>
    <property type="project" value="GO_Central"/>
</dbReference>
<comment type="similarity">
    <text evidence="2">Belongs to the epsin family.</text>
</comment>
<keyword evidence="7" id="KW-1185">Reference proteome</keyword>
<sequence>MSMLNISKLVDQTVRQVKREVNKKILKLPEIEQKVLEATSNEPWGPHGTLMSDIASATRNFNDYQLIMSILWKRLNDTGKDWRHVYKSLTVLEFLVAQGTERVIDELREHQYQIQTLVDFQFVEPNGKDQGINVRKKAQTVIALVNDKEKIREVRDKAQKNRDKYRGVSSTGAIHTPGSYDGGSGGKYGGHGSDDKYGGYGNDDKYGGGSKYGGYGSDDKYSSRSGGDKYGAREDKYGDDKYDREEKDKYSGYEGGSKGDYDDDFDVRGSSSKSGGQHQDARSERKEARGRMAAPPSYEETYYGNDNDDHKKDSSSLAAAVSRAANRSGRATPPTSVGKPGSGSAGAQFNQQEAGGFDEFDPRGAEFKAAPPAAAQMDFFGASTAAPASKSAGVEDLFGDVSFQSAPVAAPAPAAPAAAPAQDFFGGGFNAPATQATNDFFGAPAPAAPAHDAFGDFASVPAPKQAAPTGFDAFGAPSSNGFGIQAPPSNGFGVQAPQKPAPAAGGFDAFGDDGFGSFGSAPAPAPVSKPAPATQTNQAPAPLSSQNKPSTSQPSSKLWADTLSTGIVDLNLKPSAQSNLAHLGIVGQLDGSSFMPEPKKAETSTPTGMGRAMGGGSGLGLQGAAGIAPPAAPFGGFGGMGGPQPGFAPAPGVGFGGPQPGFGGPGGFGAPQAGFGAPQAGFGAAPQPGFGAPGGFGANPQMGGYNNQFGQFR</sequence>
<evidence type="ECO:0000313" key="7">
    <source>
        <dbReference type="Proteomes" id="UP000054558"/>
    </source>
</evidence>
<dbReference type="FunFam" id="1.25.40.90:FF:000006">
    <property type="entry name" value="Clathrin interactor 1"/>
    <property type="match status" value="1"/>
</dbReference>
<accession>A0A1Y1HI54</accession>
<dbReference type="AlphaFoldDB" id="A0A1Y1HI54"/>
<dbReference type="STRING" id="105231.A0A1Y1HI54"/>
<evidence type="ECO:0000256" key="4">
    <source>
        <dbReference type="SAM" id="MobiDB-lite"/>
    </source>
</evidence>
<dbReference type="GO" id="GO:0005768">
    <property type="term" value="C:endosome"/>
    <property type="evidence" value="ECO:0000318"/>
    <property type="project" value="GO_Central"/>
</dbReference>
<feature type="compositionally biased region" description="Low complexity" evidence="4">
    <location>
        <begin position="530"/>
        <end position="542"/>
    </location>
</feature>
<dbReference type="GO" id="GO:0005543">
    <property type="term" value="F:phospholipid binding"/>
    <property type="evidence" value="ECO:0000318"/>
    <property type="project" value="GO_Central"/>
</dbReference>
<feature type="region of interest" description="Disordered" evidence="4">
    <location>
        <begin position="153"/>
        <end position="187"/>
    </location>
</feature>
<feature type="compositionally biased region" description="Low complexity" evidence="4">
    <location>
        <begin position="315"/>
        <end position="331"/>
    </location>
</feature>
<dbReference type="InterPro" id="IPR008942">
    <property type="entry name" value="ENTH_VHS"/>
</dbReference>
<dbReference type="PANTHER" id="PTHR12276:SF45">
    <property type="entry name" value="CLATHRIN INTERACTOR 1"/>
    <property type="match status" value="1"/>
</dbReference>
<proteinExistence type="inferred from homology"/>
<feature type="compositionally biased region" description="Basic and acidic residues" evidence="4">
    <location>
        <begin position="279"/>
        <end position="290"/>
    </location>
</feature>
<name>A0A1Y1HI54_KLENI</name>
<evidence type="ECO:0000256" key="1">
    <source>
        <dbReference type="ARBA" id="ARBA00004132"/>
    </source>
</evidence>
<dbReference type="OrthoDB" id="4033880at2759"/>
<dbReference type="Gene3D" id="1.25.40.90">
    <property type="match status" value="1"/>
</dbReference>
<evidence type="ECO:0000256" key="2">
    <source>
        <dbReference type="ARBA" id="ARBA00010130"/>
    </source>
</evidence>
<dbReference type="EMBL" id="DF236957">
    <property type="protein sequence ID" value="GAQ78144.1"/>
    <property type="molecule type" value="Genomic_DNA"/>
</dbReference>
<comment type="subcellular location">
    <subcellularLocation>
        <location evidence="1">Cytoplasmic vesicle</location>
        <location evidence="1">Clathrin-coated vesicle</location>
    </subcellularLocation>
</comment>